<dbReference type="Pfam" id="PF12728">
    <property type="entry name" value="HTH_17"/>
    <property type="match status" value="1"/>
</dbReference>
<reference evidence="2 3" key="1">
    <citation type="submission" date="2018-11" db="EMBL/GenBank/DDBJ databases">
        <title>Sequencing the genomes of 1000 actinobacteria strains.</title>
        <authorList>
            <person name="Klenk H.-P."/>
        </authorList>
    </citation>
    <scope>NUCLEOTIDE SEQUENCE [LARGE SCALE GENOMIC DNA]</scope>
    <source>
        <strain evidence="2 3">DSM 15700</strain>
    </source>
</reference>
<gene>
    <name evidence="2" type="ORF">EDD34_3279</name>
</gene>
<feature type="domain" description="Helix-turn-helix" evidence="1">
    <location>
        <begin position="20"/>
        <end position="71"/>
    </location>
</feature>
<dbReference type="AlphaFoldDB" id="A0A3N4ZSA2"/>
<evidence type="ECO:0000259" key="1">
    <source>
        <dbReference type="Pfam" id="PF12728"/>
    </source>
</evidence>
<dbReference type="EMBL" id="RKQZ01000001">
    <property type="protein sequence ID" value="RPF22611.1"/>
    <property type="molecule type" value="Genomic_DNA"/>
</dbReference>
<name>A0A3N4ZSA2_9MICO</name>
<evidence type="ECO:0000313" key="2">
    <source>
        <dbReference type="EMBL" id="RPF22611.1"/>
    </source>
</evidence>
<keyword evidence="3" id="KW-1185">Reference proteome</keyword>
<accession>A0A3N4ZSA2</accession>
<dbReference type="InterPro" id="IPR041657">
    <property type="entry name" value="HTH_17"/>
</dbReference>
<protein>
    <submittedName>
        <fullName evidence="2">Helix-turn-helix protein</fullName>
    </submittedName>
</protein>
<proteinExistence type="predicted"/>
<comment type="caution">
    <text evidence="2">The sequence shown here is derived from an EMBL/GenBank/DDBJ whole genome shotgun (WGS) entry which is preliminary data.</text>
</comment>
<sequence length="84" mass="9451">MIFRAPVRDLCHSGVMDKRFLSLADVVETLNISMAQGYALVRTGDLPAIQVGPKKVWRIEAAELESYIERQYAKSRERLKAGEG</sequence>
<dbReference type="Proteomes" id="UP000280501">
    <property type="component" value="Unassembled WGS sequence"/>
</dbReference>
<organism evidence="2 3">
    <name type="scientific">Myceligenerans xiligouense</name>
    <dbReference type="NCBI Taxonomy" id="253184"/>
    <lineage>
        <taxon>Bacteria</taxon>
        <taxon>Bacillati</taxon>
        <taxon>Actinomycetota</taxon>
        <taxon>Actinomycetes</taxon>
        <taxon>Micrococcales</taxon>
        <taxon>Promicromonosporaceae</taxon>
        <taxon>Myceligenerans</taxon>
    </lineage>
</organism>
<evidence type="ECO:0000313" key="3">
    <source>
        <dbReference type="Proteomes" id="UP000280501"/>
    </source>
</evidence>